<organism evidence="2 3">
    <name type="scientific">Pseudoloma neurophilia</name>
    <dbReference type="NCBI Taxonomy" id="146866"/>
    <lineage>
        <taxon>Eukaryota</taxon>
        <taxon>Fungi</taxon>
        <taxon>Fungi incertae sedis</taxon>
        <taxon>Microsporidia</taxon>
        <taxon>Pseudoloma</taxon>
    </lineage>
</organism>
<feature type="transmembrane region" description="Helical" evidence="1">
    <location>
        <begin position="220"/>
        <end position="241"/>
    </location>
</feature>
<accession>A0A0R0M445</accession>
<protein>
    <submittedName>
        <fullName evidence="2">Putative transporter</fullName>
    </submittedName>
</protein>
<feature type="transmembrane region" description="Helical" evidence="1">
    <location>
        <begin position="93"/>
        <end position="111"/>
    </location>
</feature>
<keyword evidence="1" id="KW-1133">Transmembrane helix</keyword>
<dbReference type="OrthoDB" id="2189981at2759"/>
<dbReference type="AlphaFoldDB" id="A0A0R0M445"/>
<proteinExistence type="predicted"/>
<feature type="transmembrane region" description="Helical" evidence="1">
    <location>
        <begin position="123"/>
        <end position="141"/>
    </location>
</feature>
<name>A0A0R0M445_9MICR</name>
<feature type="transmembrane region" description="Helical" evidence="1">
    <location>
        <begin position="180"/>
        <end position="200"/>
    </location>
</feature>
<sequence>MIEAIAFAQCIACLLFISYKSIERLQEIKYWFPFQDIARIVSIFILSSIGLQITKPETHSIEIGHIAYLFCTVSDFFGGFCLKQAYATTAAPIVVFISQLMFPMMSTYLYFIENAQGTSKLSVASFLIILVICCLINVKSYKGKIKNVMLGVFFAFGSNICYIFNILYQNKIVSKIGAALYLRNMSIYSVPVLFLSSLLIDYKNIPRSFKEITGFYKKNPVWIAISGVSLASFYIFGSLFIEKYGPTAFNIATLTTSMYFGLYNMFYHFNLGYTCGYVIAMGFSILLFWSELKK</sequence>
<gene>
    <name evidence="2" type="ORF">M153_547000303</name>
</gene>
<evidence type="ECO:0000313" key="2">
    <source>
        <dbReference type="EMBL" id="KRH93815.1"/>
    </source>
</evidence>
<keyword evidence="3" id="KW-1185">Reference proteome</keyword>
<evidence type="ECO:0000313" key="3">
    <source>
        <dbReference type="Proteomes" id="UP000051530"/>
    </source>
</evidence>
<reference evidence="2 3" key="1">
    <citation type="submission" date="2015-07" db="EMBL/GenBank/DDBJ databases">
        <title>The genome of Pseudoloma neurophilia, a relevant intracellular parasite of the zebrafish.</title>
        <authorList>
            <person name="Ndikumana S."/>
            <person name="Pelin A."/>
            <person name="Sanders J."/>
            <person name="Corradi N."/>
        </authorList>
    </citation>
    <scope>NUCLEOTIDE SEQUENCE [LARGE SCALE GENOMIC DNA]</scope>
    <source>
        <strain evidence="2 3">MK1</strain>
    </source>
</reference>
<dbReference type="VEuPathDB" id="MicrosporidiaDB:M153_547000303"/>
<evidence type="ECO:0000256" key="1">
    <source>
        <dbReference type="SAM" id="Phobius"/>
    </source>
</evidence>
<comment type="caution">
    <text evidence="2">The sequence shown here is derived from an EMBL/GenBank/DDBJ whole genome shotgun (WGS) entry which is preliminary data.</text>
</comment>
<dbReference type="Proteomes" id="UP000051530">
    <property type="component" value="Unassembled WGS sequence"/>
</dbReference>
<dbReference type="EMBL" id="LGUB01000206">
    <property type="protein sequence ID" value="KRH93815.1"/>
    <property type="molecule type" value="Genomic_DNA"/>
</dbReference>
<keyword evidence="1" id="KW-0472">Membrane</keyword>
<feature type="transmembrane region" description="Helical" evidence="1">
    <location>
        <begin position="271"/>
        <end position="289"/>
    </location>
</feature>
<keyword evidence="1" id="KW-0812">Transmembrane</keyword>
<feature type="transmembrane region" description="Helical" evidence="1">
    <location>
        <begin position="147"/>
        <end position="168"/>
    </location>
</feature>